<dbReference type="AlphaFoldDB" id="A0A1I0BGH4"/>
<accession>A0A1I0BGH4</accession>
<dbReference type="EMBL" id="FOIF01000038">
    <property type="protein sequence ID" value="SET05319.1"/>
    <property type="molecule type" value="Genomic_DNA"/>
</dbReference>
<keyword evidence="2" id="KW-1185">Reference proteome</keyword>
<evidence type="ECO:0000313" key="1">
    <source>
        <dbReference type="EMBL" id="SET05319.1"/>
    </source>
</evidence>
<evidence type="ECO:0000313" key="2">
    <source>
        <dbReference type="Proteomes" id="UP000243819"/>
    </source>
</evidence>
<dbReference type="STRING" id="1120990.SAMN03080614_103820"/>
<dbReference type="OrthoDB" id="9785306at2"/>
<dbReference type="RefSeq" id="WP_091351115.1">
    <property type="nucleotide sequence ID" value="NZ_FOIF01000038.1"/>
</dbReference>
<dbReference type="NCBIfam" id="TIGR02855">
    <property type="entry name" value="spore_yabG"/>
    <property type="match status" value="1"/>
</dbReference>
<dbReference type="InterPro" id="IPR008764">
    <property type="entry name" value="Peptidase_U57"/>
</dbReference>
<organism evidence="1 2">
    <name type="scientific">Anaerobranca gottschalkii DSM 13577</name>
    <dbReference type="NCBI Taxonomy" id="1120990"/>
    <lineage>
        <taxon>Bacteria</taxon>
        <taxon>Bacillati</taxon>
        <taxon>Bacillota</taxon>
        <taxon>Clostridia</taxon>
        <taxon>Eubacteriales</taxon>
        <taxon>Proteinivoracaceae</taxon>
        <taxon>Anaerobranca</taxon>
    </lineage>
</organism>
<dbReference type="Pfam" id="PF05582">
    <property type="entry name" value="Peptidase_U57"/>
    <property type="match status" value="1"/>
</dbReference>
<protein>
    <submittedName>
        <fullName evidence="1">Spore coat assemly protein</fullName>
    </submittedName>
</protein>
<reference evidence="2" key="1">
    <citation type="submission" date="2016-10" db="EMBL/GenBank/DDBJ databases">
        <authorList>
            <person name="Varghese N."/>
            <person name="Submissions S."/>
        </authorList>
    </citation>
    <scope>NUCLEOTIDE SEQUENCE [LARGE SCALE GENOMIC DNA]</scope>
    <source>
        <strain evidence="2">DSM 13577</strain>
    </source>
</reference>
<dbReference type="Proteomes" id="UP000243819">
    <property type="component" value="Unassembled WGS sequence"/>
</dbReference>
<dbReference type="PIRSF" id="PIRSF011575">
    <property type="entry name" value="YabG"/>
    <property type="match status" value="1"/>
</dbReference>
<name>A0A1I0BGH4_9FIRM</name>
<gene>
    <name evidence="1" type="ORF">SAMN03080614_103820</name>
</gene>
<proteinExistence type="predicted"/>
<sequence>MEFKVGDLVTRKSYGNDICFEIINLDLDNKVAHLKGIDMRLIADANFSDLKLLTPKEILEYKKKINLIYRRTIGNIEYQRNLVRSKKNTGKYEKDYYDVPGTIVHLDGDKEYLDICTKAYKDLGLLVYPYHVPEEKQPKVVEELLSKHNPDILVLTGHDGLTKKSSDFLNLNNYRTSKYFVEATKAARRFEPSKDDLIIFAGACQSHYEALLGAGANFASSPQRVLIHCLDPVFIMEKIAYTSIMESVCIYDVIQNTITGLDGVGGVESRGKFRRGLPKSPYSI</sequence>